<organism evidence="2 5">
    <name type="scientific">Myxococcus virescens</name>
    <dbReference type="NCBI Taxonomy" id="83456"/>
    <lineage>
        <taxon>Bacteria</taxon>
        <taxon>Pseudomonadati</taxon>
        <taxon>Myxococcota</taxon>
        <taxon>Myxococcia</taxon>
        <taxon>Myxococcales</taxon>
        <taxon>Cystobacterineae</taxon>
        <taxon>Myxococcaceae</taxon>
        <taxon>Myxococcus</taxon>
    </lineage>
</organism>
<dbReference type="Proteomes" id="UP000198717">
    <property type="component" value="Unassembled WGS sequence"/>
</dbReference>
<dbReference type="PANTHER" id="PTHR42754:SF1">
    <property type="entry name" value="LIPOPROTEIN"/>
    <property type="match status" value="1"/>
</dbReference>
<dbReference type="SUPFAM" id="SSF50998">
    <property type="entry name" value="Quinoprotein alcohol dehydrogenase-like"/>
    <property type="match status" value="1"/>
</dbReference>
<dbReference type="Gene3D" id="2.80.10.50">
    <property type="match status" value="1"/>
</dbReference>
<evidence type="ECO:0000256" key="1">
    <source>
        <dbReference type="SAM" id="MobiDB-lite"/>
    </source>
</evidence>
<dbReference type="Proteomes" id="UP000321224">
    <property type="component" value="Unassembled WGS sequence"/>
</dbReference>
<dbReference type="AlphaFoldDB" id="A0A511HAQ4"/>
<reference evidence="3 4" key="1">
    <citation type="submission" date="2016-10" db="EMBL/GenBank/DDBJ databases">
        <authorList>
            <person name="Varghese N."/>
            <person name="Submissions S."/>
        </authorList>
    </citation>
    <scope>NUCLEOTIDE SEQUENCE [LARGE SCALE GENOMIC DNA]</scope>
    <source>
        <strain evidence="3 4">DSM 2260</strain>
    </source>
</reference>
<evidence type="ECO:0000313" key="5">
    <source>
        <dbReference type="Proteomes" id="UP000321224"/>
    </source>
</evidence>
<dbReference type="InterPro" id="IPR011047">
    <property type="entry name" value="Quinoprotein_ADH-like_sf"/>
</dbReference>
<sequence>MGSFRRGGRGNLWTGLLPVALLWVAGGCGGSSGDGGTLAEAPHDGDEATPGVAVAPTAPQDSNGGLPQRPVPTAASPWNQVVGGPQDDVGTGVATAPSGDVAVVVYSTPRQDEEREPVEGEKLALTLARYAADGAPRWSREWARNRFSDTRVAASEAATFLSGNAFLYSADFGLGEAQDGFLVKFDAAGSPVWQHRVGQKVYAIAADAQGGVLAAGEEWEGEFIEDPVLTRYAADGAVLWSRRFHGANMDTALHAAALAPSGQSILAGQLVDTLEVDGQTFGAPGVRGFVVLTFDASGRLLWGKALPGVKGRITSVTAAADGTLVAAGDFIGLLVWGDASLGSSGAFVLTAGADGTAGWVRQPLCGPVTELGASVAVEDAGGVAVTCGSVLTRYAASGAWLGEQTLEAQPCASGMCSLTTAGVATVPGRGLAVTGWQRDGSGDSWNQDAFLRLVVP</sequence>
<dbReference type="PANTHER" id="PTHR42754">
    <property type="entry name" value="ENDOGLUCANASE"/>
    <property type="match status" value="1"/>
</dbReference>
<comment type="caution">
    <text evidence="2">The sequence shown here is derived from an EMBL/GenBank/DDBJ whole genome shotgun (WGS) entry which is preliminary data.</text>
</comment>
<feature type="region of interest" description="Disordered" evidence="1">
    <location>
        <begin position="34"/>
        <end position="94"/>
    </location>
</feature>
<name>A0A511HAQ4_9BACT</name>
<evidence type="ECO:0008006" key="6">
    <source>
        <dbReference type="Google" id="ProtNLM"/>
    </source>
</evidence>
<dbReference type="EMBL" id="FNAJ01000002">
    <property type="protein sequence ID" value="SDD74206.1"/>
    <property type="molecule type" value="Genomic_DNA"/>
</dbReference>
<dbReference type="PROSITE" id="PS51257">
    <property type="entry name" value="PROKAR_LIPOPROTEIN"/>
    <property type="match status" value="1"/>
</dbReference>
<evidence type="ECO:0000313" key="4">
    <source>
        <dbReference type="Proteomes" id="UP000198717"/>
    </source>
</evidence>
<feature type="compositionally biased region" description="Low complexity" evidence="1">
    <location>
        <begin position="48"/>
        <end position="59"/>
    </location>
</feature>
<protein>
    <recommendedName>
        <fullName evidence="6">Lipoprotein</fullName>
    </recommendedName>
</protein>
<reference evidence="2 5" key="2">
    <citation type="submission" date="2019-07" db="EMBL/GenBank/DDBJ databases">
        <title>Whole genome shotgun sequence of Myxococcus virescens NBRC 100334.</title>
        <authorList>
            <person name="Hosoyama A."/>
            <person name="Uohara A."/>
            <person name="Ohji S."/>
            <person name="Ichikawa N."/>
        </authorList>
    </citation>
    <scope>NUCLEOTIDE SEQUENCE [LARGE SCALE GENOMIC DNA]</scope>
    <source>
        <strain evidence="2 5">NBRC 100334</strain>
    </source>
</reference>
<accession>A0A511HAQ4</accession>
<dbReference type="EMBL" id="BJVY01000010">
    <property type="protein sequence ID" value="GEL70504.1"/>
    <property type="molecule type" value="Genomic_DNA"/>
</dbReference>
<gene>
    <name evidence="2" type="ORF">MVI01_22880</name>
    <name evidence="3" type="ORF">SAMN04488504_102488</name>
</gene>
<dbReference type="RefSeq" id="WP_090488187.1">
    <property type="nucleotide sequence ID" value="NZ_BJVY01000010.1"/>
</dbReference>
<keyword evidence="4" id="KW-1185">Reference proteome</keyword>
<evidence type="ECO:0000313" key="2">
    <source>
        <dbReference type="EMBL" id="GEL70504.1"/>
    </source>
</evidence>
<proteinExistence type="predicted"/>
<evidence type="ECO:0000313" key="3">
    <source>
        <dbReference type="EMBL" id="SDD74206.1"/>
    </source>
</evidence>